<feature type="region of interest" description="Disordered" evidence="1">
    <location>
        <begin position="1"/>
        <end position="42"/>
    </location>
</feature>
<name>M5TRW5_9BACT</name>
<evidence type="ECO:0000313" key="3">
    <source>
        <dbReference type="Proteomes" id="UP000011885"/>
    </source>
</evidence>
<dbReference type="EMBL" id="ANOH01000467">
    <property type="protein sequence ID" value="EMI51900.1"/>
    <property type="molecule type" value="Genomic_DNA"/>
</dbReference>
<sequence>MAKKRQHPLDSAAEALIARANKPTKRQPVSKAASELHHSSDAETCGDYPQAIYKEAPNFGDSDGLGKTGFPPKRSFELTMQRHAKWTDVLSSHLWPDGILMTYEAAAAFQTVNLGAFRKYNVTVIDHDSTPWSLCYLYFKNTIQLDAIDYARSSFLLVDILSDPIRTIRLKSEADFELTTIAAREGTLKGCDQFSRIAPKQIFLRPKYRPKCDIFGFSRFGPRFFASQRLCDAIESHELSGLDICENRILSL</sequence>
<proteinExistence type="predicted"/>
<keyword evidence="3" id="KW-1185">Reference proteome</keyword>
<dbReference type="PATRIC" id="fig|1263870.3.peg.7073"/>
<comment type="caution">
    <text evidence="2">The sequence shown here is derived from an EMBL/GenBank/DDBJ whole genome shotgun (WGS) entry which is preliminary data.</text>
</comment>
<dbReference type="AlphaFoldDB" id="M5TRW5"/>
<dbReference type="Proteomes" id="UP000011885">
    <property type="component" value="Unassembled WGS sequence"/>
</dbReference>
<organism evidence="2 3">
    <name type="scientific">Rhodopirellula sallentina SM41</name>
    <dbReference type="NCBI Taxonomy" id="1263870"/>
    <lineage>
        <taxon>Bacteria</taxon>
        <taxon>Pseudomonadati</taxon>
        <taxon>Planctomycetota</taxon>
        <taxon>Planctomycetia</taxon>
        <taxon>Pirellulales</taxon>
        <taxon>Pirellulaceae</taxon>
        <taxon>Rhodopirellula</taxon>
    </lineage>
</organism>
<evidence type="ECO:0000313" key="2">
    <source>
        <dbReference type="EMBL" id="EMI51900.1"/>
    </source>
</evidence>
<accession>M5TRW5</accession>
<evidence type="ECO:0000256" key="1">
    <source>
        <dbReference type="SAM" id="MobiDB-lite"/>
    </source>
</evidence>
<gene>
    <name evidence="2" type="ORF">RSSM_06664</name>
</gene>
<protein>
    <submittedName>
        <fullName evidence="2">Uncharacterized protein</fullName>
    </submittedName>
</protein>
<reference evidence="2 3" key="1">
    <citation type="journal article" date="2013" name="Mar. Genomics">
        <title>Expression of sulfatases in Rhodopirellula baltica and the diversity of sulfatases in the genus Rhodopirellula.</title>
        <authorList>
            <person name="Wegner C.E."/>
            <person name="Richter-Heitmann T."/>
            <person name="Klindworth A."/>
            <person name="Klockow C."/>
            <person name="Richter M."/>
            <person name="Achstetter T."/>
            <person name="Glockner F.O."/>
            <person name="Harder J."/>
        </authorList>
    </citation>
    <scope>NUCLEOTIDE SEQUENCE [LARGE SCALE GENOMIC DNA]</scope>
    <source>
        <strain evidence="2 3">SM41</strain>
    </source>
</reference>